<feature type="compositionally biased region" description="Acidic residues" evidence="13">
    <location>
        <begin position="276"/>
        <end position="285"/>
    </location>
</feature>
<dbReference type="SMART" id="SM00968">
    <property type="entry name" value="SMC_hinge"/>
    <property type="match status" value="1"/>
</dbReference>
<dbReference type="EMBL" id="JAACJP010000004">
    <property type="protein sequence ID" value="KAF5385220.1"/>
    <property type="molecule type" value="Genomic_DNA"/>
</dbReference>
<dbReference type="Gene3D" id="3.30.70.1620">
    <property type="match status" value="1"/>
</dbReference>
<evidence type="ECO:0000259" key="14">
    <source>
        <dbReference type="SMART" id="SM00968"/>
    </source>
</evidence>
<keyword evidence="9" id="KW-0226">DNA condensation</keyword>
<feature type="compositionally biased region" description="Acidic residues" evidence="13">
    <location>
        <begin position="256"/>
        <end position="265"/>
    </location>
</feature>
<evidence type="ECO:0000256" key="6">
    <source>
        <dbReference type="ARBA" id="ARBA00022776"/>
    </source>
</evidence>
<keyword evidence="11" id="KW-0131">Cell cycle</keyword>
<dbReference type="OrthoDB" id="5575062at2759"/>
<evidence type="ECO:0000313" key="16">
    <source>
        <dbReference type="Proteomes" id="UP000565441"/>
    </source>
</evidence>
<reference evidence="15 16" key="1">
    <citation type="journal article" date="2020" name="ISME J.">
        <title>Uncovering the hidden diversity of litter-decomposition mechanisms in mushroom-forming fungi.</title>
        <authorList>
            <person name="Floudas D."/>
            <person name="Bentzer J."/>
            <person name="Ahren D."/>
            <person name="Johansson T."/>
            <person name="Persson P."/>
            <person name="Tunlid A."/>
        </authorList>
    </citation>
    <scope>NUCLEOTIDE SEQUENCE [LARGE SCALE GENOMIC DNA]</scope>
    <source>
        <strain evidence="15 16">CBS 661.87</strain>
    </source>
</reference>
<organism evidence="15 16">
    <name type="scientific">Tricholomella constricta</name>
    <dbReference type="NCBI Taxonomy" id="117010"/>
    <lineage>
        <taxon>Eukaryota</taxon>
        <taxon>Fungi</taxon>
        <taxon>Dikarya</taxon>
        <taxon>Basidiomycota</taxon>
        <taxon>Agaricomycotina</taxon>
        <taxon>Agaricomycetes</taxon>
        <taxon>Agaricomycetidae</taxon>
        <taxon>Agaricales</taxon>
        <taxon>Tricholomatineae</taxon>
        <taxon>Lyophyllaceae</taxon>
        <taxon>Tricholomella</taxon>
    </lineage>
</organism>
<feature type="compositionally biased region" description="Basic residues" evidence="13">
    <location>
        <begin position="637"/>
        <end position="650"/>
    </location>
</feature>
<feature type="compositionally biased region" description="Basic and acidic residues" evidence="13">
    <location>
        <begin position="651"/>
        <end position="663"/>
    </location>
</feature>
<comment type="similarity">
    <text evidence="2">Belongs to the SMC family. SMC4 subfamily.</text>
</comment>
<dbReference type="Proteomes" id="UP000565441">
    <property type="component" value="Unassembled WGS sequence"/>
</dbReference>
<dbReference type="GO" id="GO:0005524">
    <property type="term" value="F:ATP binding"/>
    <property type="evidence" value="ECO:0007669"/>
    <property type="project" value="UniProtKB-KW"/>
</dbReference>
<evidence type="ECO:0000256" key="9">
    <source>
        <dbReference type="ARBA" id="ARBA00023067"/>
    </source>
</evidence>
<dbReference type="GO" id="GO:0051301">
    <property type="term" value="P:cell division"/>
    <property type="evidence" value="ECO:0007669"/>
    <property type="project" value="UniProtKB-KW"/>
</dbReference>
<keyword evidence="16" id="KW-1185">Reference proteome</keyword>
<name>A0A8H5M8J1_9AGAR</name>
<evidence type="ECO:0000256" key="3">
    <source>
        <dbReference type="ARBA" id="ARBA00018693"/>
    </source>
</evidence>
<feature type="region of interest" description="Disordered" evidence="13">
    <location>
        <begin position="994"/>
        <end position="1013"/>
    </location>
</feature>
<feature type="region of interest" description="Disordered" evidence="13">
    <location>
        <begin position="630"/>
        <end position="663"/>
    </location>
</feature>
<feature type="domain" description="SMC hinge" evidence="14">
    <location>
        <begin position="860"/>
        <end position="974"/>
    </location>
</feature>
<feature type="coiled-coil region" evidence="12">
    <location>
        <begin position="663"/>
        <end position="700"/>
    </location>
</feature>
<sequence>MPPRRSSRSTRPSVEPVAAPPLPTKRKRGQTADPEPKVEPEEQEEVAKPPSRARRSTSARSSVASTNGRLSSRLQSSLPNVPETDDDEEAESAPPVKKARPSIDTKDETESEFEEEKPKSRRASSSTKRGKPTSAGQKLASTRSGRSTRAALVSAAQEEEDEEVDNQALEGNVQRERASGRTSGRSHGGGRTSIDDSESAMHVLDDEPKAKSRNPRVTTSKAITKAPKFRKPASRAVTVPDTDDEGSRDEEKIQADDPDQPEDEPSASAAGKGQEESPEDEEEDEKSLFDPPPMPVPSSLPQAMPEELDGPKPRLVIHKMALVNFKSYAGRQEIGPFHKSFSSIVGPNGSGKSNTIDALLFVFGYRASKMRQGKLSELIHNSARYPHLDECSVEVHFREIVDLPGPEEFEVVPGSQLIVTRQAFKNNSSRYTINGKSSTYTEVQTLLKGRGIDLDHNRFLILQGEVESIAQMKPKAATEHDDGLLEYLEDIIGTSKFKEPIDDAMVEMERLQEDRMVKLNRLRIVEKEKSALEAQKREAEDYLKLKNEHVRAQSRLWQWILWKCFQNEEEFDKSITKLKQDLEDETNRNKDDIVHLEQLRAHYEKREAAYAEIKAAATEALKELAAHEKEEVGLQERRKHAASKAKKLKKSLQDDTSAKAKAVRDVKDNSEKIEREKTKAEEYEVTLVEEEKVLESIRDSLRGGHNFRDLFTHKTQVFHDQIEAKQKELQPWTTKINAKQAEIDVATSERDALVKKAEELEAARKDAQDTLENLNSDHGVKVREHEKLKDNKADLQRQVQVAERKVQCPKECENDVREWRGKASSARQKVDEAKASQANNRSQNKVLDSLTRLQATGRISGFHGRLGSLGTIPDKYDIAVSTAAPSLHHMVVDKVDQGQACIEYLRAQNVGRASFMVLDKLTHSNGMAKISTPENVPRLFDLIKPKDPRFAPAFYKAVGNTLVAENMDQANRIAFGARRWKVVTLTGQLIETSGTMSGGGSQPARGGMSSKLAADAVSPQVLRTYEQESENGAQRLEQALQELRAAEEDLERLRHSGPQIDIAFQKLGLDIENSRRRISEAEKRVHDVNAQNKPNKCDLSRISTLNSEITSSKEELEELQAKSGKIEDAIKGLEKKILDIGGSRLLKQKSAVDGIKLHISLANDEITKAEVAKAKAEKDSTKSDAAILTNTTALEEAAAELQELDGHLSELTTYVTNLRGKVEDAQEAAENSKDDLDQLKVKLDTKDQEIEKFRQKEMEIKQALSDTQKEADENGRLIDHWRTEHDKLQLEEIDDDDDDDEDESGDTPETDKQVEQAEGQGRVDGEVKTEQDEPRPPKSKAKDRASSKELPMYRPEELAKLKKREMVADIELLDENLKNSKPDLSVLKEYRKREEEFMNRAKDLDNVTAQRDAQKQKYDGLRKQRLDEFMAGFNLISLKLKEMYQMITLGGNAELELVDSMDPFSEGIIFSVMPPKKSWKNISNLSGGEKTLSSLALVFALHVFKPTPLYFMDEIDAALDFRNVSIVANYIKDRTKNAQFIIISLRNDMFELSHRLIGIYKTSNATRSISIDNHALTVPPPRA</sequence>
<evidence type="ECO:0000256" key="2">
    <source>
        <dbReference type="ARBA" id="ARBA00006005"/>
    </source>
</evidence>
<feature type="compositionally biased region" description="Acidic residues" evidence="13">
    <location>
        <begin position="1291"/>
        <end position="1308"/>
    </location>
</feature>
<dbReference type="FunFam" id="3.40.50.300:FF:000585">
    <property type="entry name" value="Structural maintenance of chromosomes 4"/>
    <property type="match status" value="1"/>
</dbReference>
<feature type="coiled-coil region" evidence="12">
    <location>
        <begin position="736"/>
        <end position="805"/>
    </location>
</feature>
<gene>
    <name evidence="15" type="ORF">D9615_000999</name>
</gene>
<dbReference type="Gene3D" id="3.40.50.300">
    <property type="entry name" value="P-loop containing nucleotide triphosphate hydrolases"/>
    <property type="match status" value="2"/>
</dbReference>
<evidence type="ECO:0000256" key="5">
    <source>
        <dbReference type="ARBA" id="ARBA00022741"/>
    </source>
</evidence>
<dbReference type="SUPFAM" id="SSF52540">
    <property type="entry name" value="P-loop containing nucleoside triphosphate hydrolases"/>
    <property type="match status" value="1"/>
</dbReference>
<keyword evidence="6" id="KW-0498">Mitosis</keyword>
<feature type="region of interest" description="Disordered" evidence="13">
    <location>
        <begin position="1278"/>
        <end position="1357"/>
    </location>
</feature>
<evidence type="ECO:0000256" key="12">
    <source>
        <dbReference type="SAM" id="Coils"/>
    </source>
</evidence>
<evidence type="ECO:0000256" key="8">
    <source>
        <dbReference type="ARBA" id="ARBA00023054"/>
    </source>
</evidence>
<keyword evidence="8 12" id="KW-0175">Coiled coil</keyword>
<comment type="subcellular location">
    <subcellularLocation>
        <location evidence="1">Nucleus</location>
    </subcellularLocation>
</comment>
<evidence type="ECO:0000256" key="7">
    <source>
        <dbReference type="ARBA" id="ARBA00022840"/>
    </source>
</evidence>
<evidence type="ECO:0000256" key="1">
    <source>
        <dbReference type="ARBA" id="ARBA00004123"/>
    </source>
</evidence>
<dbReference type="GO" id="GO:0005634">
    <property type="term" value="C:nucleus"/>
    <property type="evidence" value="ECO:0007669"/>
    <property type="project" value="UniProtKB-SubCell"/>
</dbReference>
<feature type="compositionally biased region" description="Polar residues" evidence="13">
    <location>
        <begin position="67"/>
        <end position="79"/>
    </location>
</feature>
<feature type="coiled-coil region" evidence="12">
    <location>
        <begin position="1022"/>
        <end position="1179"/>
    </location>
</feature>
<dbReference type="Pfam" id="PF06470">
    <property type="entry name" value="SMC_hinge"/>
    <property type="match status" value="1"/>
</dbReference>
<dbReference type="PANTHER" id="PTHR18937">
    <property type="entry name" value="STRUCTURAL MAINTENANCE OF CHROMOSOMES SMC FAMILY MEMBER"/>
    <property type="match status" value="1"/>
</dbReference>
<proteinExistence type="inferred from homology"/>
<feature type="coiled-coil region" evidence="12">
    <location>
        <begin position="1387"/>
        <end position="1424"/>
    </location>
</feature>
<keyword evidence="5" id="KW-0547">Nucleotide-binding</keyword>
<evidence type="ECO:0000313" key="15">
    <source>
        <dbReference type="EMBL" id="KAF5385220.1"/>
    </source>
</evidence>
<feature type="compositionally biased region" description="Basic and acidic residues" evidence="13">
    <location>
        <begin position="1278"/>
        <end position="1290"/>
    </location>
</feature>
<dbReference type="PANTHER" id="PTHR18937:SF172">
    <property type="entry name" value="STRUCTURAL MAINTENANCE OF CHROMOSOMES PROTEIN"/>
    <property type="match status" value="1"/>
</dbReference>
<dbReference type="FunFam" id="3.40.50.300:FF:000481">
    <property type="entry name" value="Structural maintenance of chromosomes 4"/>
    <property type="match status" value="1"/>
</dbReference>
<evidence type="ECO:0000256" key="13">
    <source>
        <dbReference type="SAM" id="MobiDB-lite"/>
    </source>
</evidence>
<evidence type="ECO:0000256" key="10">
    <source>
        <dbReference type="ARBA" id="ARBA00023242"/>
    </source>
</evidence>
<dbReference type="Pfam" id="PF02463">
    <property type="entry name" value="SMC_N"/>
    <property type="match status" value="1"/>
</dbReference>
<evidence type="ECO:0000256" key="4">
    <source>
        <dbReference type="ARBA" id="ARBA00022618"/>
    </source>
</evidence>
<comment type="caution">
    <text evidence="15">The sequence shown here is derived from an EMBL/GenBank/DDBJ whole genome shotgun (WGS) entry which is preliminary data.</text>
</comment>
<keyword evidence="7" id="KW-0067">ATP-binding</keyword>
<dbReference type="InterPro" id="IPR010935">
    <property type="entry name" value="SMC_hinge"/>
</dbReference>
<dbReference type="InterPro" id="IPR003395">
    <property type="entry name" value="RecF/RecN/SMC_N"/>
</dbReference>
<feature type="region of interest" description="Disordered" evidence="13">
    <location>
        <begin position="1"/>
        <end position="310"/>
    </location>
</feature>
<evidence type="ECO:0000256" key="11">
    <source>
        <dbReference type="ARBA" id="ARBA00023306"/>
    </source>
</evidence>
<protein>
    <recommendedName>
        <fullName evidence="3">Structural maintenance of chromosomes protein 4</fullName>
    </recommendedName>
</protein>
<dbReference type="InterPro" id="IPR027417">
    <property type="entry name" value="P-loop_NTPase"/>
</dbReference>
<keyword evidence="10" id="KW-0539">Nucleus</keyword>
<feature type="compositionally biased region" description="Polar residues" evidence="13">
    <location>
        <begin position="134"/>
        <end position="147"/>
    </location>
</feature>
<dbReference type="InterPro" id="IPR036277">
    <property type="entry name" value="SMC_hinge_sf"/>
</dbReference>
<dbReference type="SUPFAM" id="SSF75553">
    <property type="entry name" value="Smc hinge domain"/>
    <property type="match status" value="1"/>
</dbReference>
<feature type="coiled-coil region" evidence="12">
    <location>
        <begin position="1215"/>
        <end position="1270"/>
    </location>
</feature>
<accession>A0A8H5M8J1</accession>
<feature type="compositionally biased region" description="Basic and acidic residues" evidence="13">
    <location>
        <begin position="1309"/>
        <end position="1347"/>
    </location>
</feature>
<feature type="region of interest" description="Disordered" evidence="13">
    <location>
        <begin position="821"/>
        <end position="841"/>
    </location>
</feature>
<dbReference type="Gene3D" id="1.20.1060.20">
    <property type="match status" value="1"/>
</dbReference>
<dbReference type="GO" id="GO:0000796">
    <property type="term" value="C:condensin complex"/>
    <property type="evidence" value="ECO:0007669"/>
    <property type="project" value="TreeGrafter"/>
</dbReference>
<dbReference type="GO" id="GO:0007076">
    <property type="term" value="P:mitotic chromosome condensation"/>
    <property type="evidence" value="ECO:0007669"/>
    <property type="project" value="TreeGrafter"/>
</dbReference>
<keyword evidence="4" id="KW-0132">Cell division</keyword>